<dbReference type="Proteomes" id="UP000192257">
    <property type="component" value="Unassembled WGS sequence"/>
</dbReference>
<dbReference type="VEuPathDB" id="TriTrypDB:TM35_000043890"/>
<dbReference type="OrthoDB" id="263283at2759"/>
<dbReference type="GO" id="GO:0008175">
    <property type="term" value="F:tRNA methyltransferase activity"/>
    <property type="evidence" value="ECO:0007669"/>
    <property type="project" value="TreeGrafter"/>
</dbReference>
<dbReference type="AlphaFoldDB" id="A0A1X0P5M0"/>
<evidence type="ECO:0000256" key="2">
    <source>
        <dbReference type="ARBA" id="ARBA00004797"/>
    </source>
</evidence>
<evidence type="ECO:0000256" key="4">
    <source>
        <dbReference type="ARBA" id="ARBA00012155"/>
    </source>
</evidence>
<evidence type="ECO:0000256" key="8">
    <source>
        <dbReference type="ARBA" id="ARBA00022679"/>
    </source>
</evidence>
<keyword evidence="10" id="KW-0819">tRNA processing</keyword>
<dbReference type="Pfam" id="PF13621">
    <property type="entry name" value="Cupin_8"/>
    <property type="match status" value="1"/>
</dbReference>
<evidence type="ECO:0000313" key="18">
    <source>
        <dbReference type="EMBL" id="ORC92175.1"/>
    </source>
</evidence>
<dbReference type="InterPro" id="IPR015915">
    <property type="entry name" value="Kelch-typ_b-propeller"/>
</dbReference>
<feature type="region of interest" description="Disordered" evidence="16">
    <location>
        <begin position="338"/>
        <end position="364"/>
    </location>
</feature>
<comment type="catalytic activity">
    <reaction evidence="1">
        <text>7-[(3S)-3-amino-3-carboxypropyl]wyosine(37) in tRNA(Phe) + S-adenosyl-L-methionine = 7-[(3S)-(3-amino-3-methoxycarbonyl)propyl]wyosine(37) in tRNA(Phe) + S-adenosyl-L-homocysteine</text>
        <dbReference type="Rhea" id="RHEA:36903"/>
        <dbReference type="Rhea" id="RHEA-COMP:10379"/>
        <dbReference type="Rhea" id="RHEA-COMP:11844"/>
        <dbReference type="ChEBI" id="CHEBI:57856"/>
        <dbReference type="ChEBI" id="CHEBI:59789"/>
        <dbReference type="ChEBI" id="CHEBI:73543"/>
        <dbReference type="ChEBI" id="CHEBI:74275"/>
        <dbReference type="EC" id="2.1.1.290"/>
    </reaction>
</comment>
<evidence type="ECO:0000256" key="16">
    <source>
        <dbReference type="SAM" id="MobiDB-lite"/>
    </source>
</evidence>
<comment type="similarity">
    <text evidence="3">Belongs to the methyltransferase superfamily. LCMT family.</text>
</comment>
<dbReference type="Gene3D" id="3.40.50.150">
    <property type="entry name" value="Vaccinia Virus protein VP39"/>
    <property type="match status" value="1"/>
</dbReference>
<dbReference type="EC" id="2.3.1.231" evidence="4"/>
<feature type="compositionally biased region" description="Polar residues" evidence="16">
    <location>
        <begin position="9"/>
        <end position="21"/>
    </location>
</feature>
<keyword evidence="8" id="KW-0808">Transferase</keyword>
<feature type="compositionally biased region" description="Low complexity" evidence="16">
    <location>
        <begin position="349"/>
        <end position="364"/>
    </location>
</feature>
<dbReference type="PANTHER" id="PTHR46529">
    <property type="entry name" value="TRNA WYBUTOSINE-SYNTHESIZING PROTEIN 4"/>
    <property type="match status" value="1"/>
</dbReference>
<dbReference type="EMBL" id="NBCO01000004">
    <property type="protein sequence ID" value="ORC92175.1"/>
    <property type="molecule type" value="Genomic_DNA"/>
</dbReference>
<keyword evidence="19" id="KW-1185">Reference proteome</keyword>
<gene>
    <name evidence="18" type="ORF">TM35_000043890</name>
</gene>
<dbReference type="UniPathway" id="UPA00375"/>
<evidence type="ECO:0000256" key="5">
    <source>
        <dbReference type="ARBA" id="ARBA00012779"/>
    </source>
</evidence>
<dbReference type="SUPFAM" id="SSF51197">
    <property type="entry name" value="Clavaminate synthase-like"/>
    <property type="match status" value="1"/>
</dbReference>
<dbReference type="SUPFAM" id="SSF53335">
    <property type="entry name" value="S-adenosyl-L-methionine-dependent methyltransferases"/>
    <property type="match status" value="1"/>
</dbReference>
<dbReference type="SUPFAM" id="SSF50965">
    <property type="entry name" value="Galactose oxidase, central domain"/>
    <property type="match status" value="1"/>
</dbReference>
<dbReference type="GeneID" id="39982363"/>
<proteinExistence type="inferred from homology"/>
<feature type="compositionally biased region" description="Basic and acidic residues" evidence="16">
    <location>
        <begin position="867"/>
        <end position="892"/>
    </location>
</feature>
<dbReference type="STRING" id="67003.A0A1X0P5M0"/>
<dbReference type="EC" id="2.1.1.290" evidence="5"/>
<feature type="region of interest" description="Disordered" evidence="16">
    <location>
        <begin position="1"/>
        <end position="21"/>
    </location>
</feature>
<evidence type="ECO:0000256" key="7">
    <source>
        <dbReference type="ARBA" id="ARBA00022603"/>
    </source>
</evidence>
<dbReference type="SMART" id="SM00558">
    <property type="entry name" value="JmjC"/>
    <property type="match status" value="1"/>
</dbReference>
<dbReference type="PROSITE" id="PS51184">
    <property type="entry name" value="JMJC"/>
    <property type="match status" value="1"/>
</dbReference>
<feature type="domain" description="JmjC" evidence="17">
    <location>
        <begin position="915"/>
        <end position="1066"/>
    </location>
</feature>
<keyword evidence="9" id="KW-0949">S-adenosyl-L-methionine</keyword>
<feature type="region of interest" description="Disordered" evidence="16">
    <location>
        <begin position="867"/>
        <end position="893"/>
    </location>
</feature>
<evidence type="ECO:0000256" key="11">
    <source>
        <dbReference type="ARBA" id="ARBA00025588"/>
    </source>
</evidence>
<dbReference type="InterPro" id="IPR029063">
    <property type="entry name" value="SAM-dependent_MTases_sf"/>
</dbReference>
<evidence type="ECO:0000259" key="17">
    <source>
        <dbReference type="PROSITE" id="PS51184"/>
    </source>
</evidence>
<dbReference type="Pfam" id="PF04072">
    <property type="entry name" value="LCM"/>
    <property type="match status" value="1"/>
</dbReference>
<sequence>MTAQRKENGTTTAELSESLDSAVQRTNDDSVVSKRSAVYHRYIDDSYLRYFVRKLSRRSPLINRGYYLRMMVITDVVERCIHHLGNIKRNAHSIPIQVISLGAGYDTLAFRLKREEEKYTNVHFYEIDFPSVMRSKAELIKAAPKGAFPEDVIAEPNKDLVMLHGKNYHAIGVDLRDTEKDFICKLKEASSDFSPHHPTLLYAECVMQYMPPAASSELIKRVVESFDTAIVVAYDQISPFDSFGEVMQNSLRGKASPLLGLLQFPDGASMIQRAVEQGMKEARFANFHDLSRYYISGDEKQRVEALEPFDETEEWCEMCKHYGITMACTSREIGLPSHPSFLSKEETETLTSTETTTEKSSLLSEGMKISVRSEKWPTGRFGFEGWGNGQAYAEELPSGDVLIISFGGFSATKSHQRINTVYVHSLRDGECKITLADASLAPPPLVFHSFTRIAPGMYVVMGGRTNPGDVKMDAYMLNLDLSLQEQQQIQKPHVVAVWSKLEQVCESGNLPVARYRHAAVAIPMKNNNFNTVEVQQQQEEEEKGNKVCGNIFVFGGRTAEGSLLNDAWMAIVHTGKKIHWKRISLTGDIPPPCCSSAVINLHVDNTVLITGGLVDGDCCEDSAWSVNCITGISQCLPHAVVAPRFSQSMSHVCIDGVERILVLGGSSCHPRGNQQQQEVAVLLDAITGEKVSVLSLPVECPTWTRHCCVTLGEGVVAVLGGGFTCFSFGTFAAKPSLLFLGDHCHCHWQMTNRQAEKTPLSLLQNTSSPLFSFKRAAVEEQRFSKEAFLKLAQHPIKPVVFRKVNMGDCVHLWSDPDYLKKKEGDTTVSVHVARETHLLDFVKKNFSFQHLPFSKLVDHCVKAGAAVEKKPKQQEEKEKDEKEEQEQERNNENEETWYLRAVAANMKSERSNIWKDFPAIGNDFVLPEEIKEYIEPRMHQACFRLSAPPLELWTHYDTLDNVLCQVVGTKRVVIFPPSEYNNLYMNGSSSSVLNINAPDLTRFPRFADACRHAMEVILEPGDMLFLPSLWFHHITTMGNSHCISVNVFFERFPHEDYDKKDLYGNKDLPAAARLRKNIVEKVQDLLSQASTERMSDGKLITQDFVEFALRQAIQDLEELGENMAAARRGRDHL</sequence>
<evidence type="ECO:0000256" key="15">
    <source>
        <dbReference type="ARBA" id="ARBA00049250"/>
    </source>
</evidence>
<comment type="caution">
    <text evidence="18">The sequence shown here is derived from an EMBL/GenBank/DDBJ whole genome shotgun (WGS) entry which is preliminary data.</text>
</comment>
<evidence type="ECO:0000256" key="3">
    <source>
        <dbReference type="ARBA" id="ARBA00010703"/>
    </source>
</evidence>
<dbReference type="GO" id="GO:0031591">
    <property type="term" value="P:wybutosine biosynthetic process"/>
    <property type="evidence" value="ECO:0007669"/>
    <property type="project" value="TreeGrafter"/>
</dbReference>
<protein>
    <recommendedName>
        <fullName evidence="6">tRNA wybutosine-synthesizing protein 4</fullName>
        <ecNumber evidence="5">2.1.1.290</ecNumber>
        <ecNumber evidence="4">2.3.1.231</ecNumber>
    </recommendedName>
    <alternativeName>
        <fullName evidence="13">Leucine carboxyl methyltransferase 2</fullName>
    </alternativeName>
    <alternativeName>
        <fullName evidence="14">tRNA(Phe) (7-(3-amino-3-(methoxycarbonyl)propyl)wyosine(37)-N)-methoxycarbonyltransferase</fullName>
    </alternativeName>
    <alternativeName>
        <fullName evidence="12">tRNA(Phe) (7-(3-amino-3-carboxypropyl)wyosine(37)-O)-methyltransferase</fullName>
    </alternativeName>
</protein>
<evidence type="ECO:0000256" key="9">
    <source>
        <dbReference type="ARBA" id="ARBA00022691"/>
    </source>
</evidence>
<dbReference type="InterPro" id="IPR011043">
    <property type="entry name" value="Gal_Oxase/kelch_b-propeller"/>
</dbReference>
<name>A0A1X0P5M0_9TRYP</name>
<dbReference type="PANTHER" id="PTHR46529:SF1">
    <property type="entry name" value="TRNA WYBUTOSINE-SYNTHESIZING PROTEIN 4"/>
    <property type="match status" value="1"/>
</dbReference>
<dbReference type="RefSeq" id="XP_028886241.1">
    <property type="nucleotide sequence ID" value="XM_029022583.1"/>
</dbReference>
<evidence type="ECO:0000256" key="14">
    <source>
        <dbReference type="ARBA" id="ARBA00030847"/>
    </source>
</evidence>
<comment type="pathway">
    <text evidence="2">tRNA modification; wybutosine-tRNA(Phe) biosynthesis.</text>
</comment>
<evidence type="ECO:0000313" key="19">
    <source>
        <dbReference type="Proteomes" id="UP000192257"/>
    </source>
</evidence>
<comment type="catalytic activity">
    <reaction evidence="15">
        <text>7-[(3S)-(3-amino-3-methoxycarbonyl)propyl]wyosine(37) in tRNA(Phe) + S-adenosyl-L-methionine + CO2 = wybutosine(37) in tRNA(Phe) + S-adenosyl-L-homocysteine + 2 H(+)</text>
        <dbReference type="Rhea" id="RHEA:37119"/>
        <dbReference type="Rhea" id="RHEA-COMP:11844"/>
        <dbReference type="Rhea" id="RHEA-COMP:11847"/>
        <dbReference type="ChEBI" id="CHEBI:15378"/>
        <dbReference type="ChEBI" id="CHEBI:16526"/>
        <dbReference type="ChEBI" id="CHEBI:57856"/>
        <dbReference type="ChEBI" id="CHEBI:59789"/>
        <dbReference type="ChEBI" id="CHEBI:73544"/>
        <dbReference type="ChEBI" id="CHEBI:74275"/>
        <dbReference type="EC" id="2.3.1.231"/>
    </reaction>
</comment>
<evidence type="ECO:0000256" key="13">
    <source>
        <dbReference type="ARBA" id="ARBA00030231"/>
    </source>
</evidence>
<keyword evidence="7" id="KW-0489">Methyltransferase</keyword>
<comment type="function">
    <text evidence="11">Probable S-adenosyl-L-methionine-dependent methyltransferase that acts as a component of the wybutosine biosynthesis pathway. Wybutosine is a hyper modified guanosine with a tricyclic base found at the 3'-position adjacent to the anticodon of eukaryotic phenylalanine tRNA. May methylate the carboxyl group of leucine residues to form alpha-leucine ester residues.</text>
</comment>
<dbReference type="InterPro" id="IPR007213">
    <property type="entry name" value="Ppm1/Ppm2/Tcmp"/>
</dbReference>
<reference evidence="18 19" key="1">
    <citation type="submission" date="2017-03" db="EMBL/GenBank/DDBJ databases">
        <title>An alternative strategy for trypanosome survival in the mammalian bloodstream revealed through genome and transcriptome analysis of the ubiquitous bovine parasite Trypanosoma (Megatrypanum) theileri.</title>
        <authorList>
            <person name="Kelly S."/>
            <person name="Ivens A."/>
            <person name="Mott A."/>
            <person name="O'Neill E."/>
            <person name="Emms D."/>
            <person name="Macleod O."/>
            <person name="Voorheis P."/>
            <person name="Matthews J."/>
            <person name="Matthews K."/>
            <person name="Carrington M."/>
        </authorList>
    </citation>
    <scope>NUCLEOTIDE SEQUENCE [LARGE SCALE GENOMIC DNA]</scope>
    <source>
        <strain evidence="18">Edinburgh</strain>
    </source>
</reference>
<dbReference type="InterPro" id="IPR003347">
    <property type="entry name" value="JmjC_dom"/>
</dbReference>
<evidence type="ECO:0000256" key="12">
    <source>
        <dbReference type="ARBA" id="ARBA00029750"/>
    </source>
</evidence>
<evidence type="ECO:0000256" key="6">
    <source>
        <dbReference type="ARBA" id="ARBA00018045"/>
    </source>
</evidence>
<evidence type="ECO:0000256" key="1">
    <source>
        <dbReference type="ARBA" id="ARBA00001806"/>
    </source>
</evidence>
<accession>A0A1X0P5M0</accession>
<evidence type="ECO:0000256" key="10">
    <source>
        <dbReference type="ARBA" id="ARBA00022694"/>
    </source>
</evidence>
<dbReference type="InterPro" id="IPR041667">
    <property type="entry name" value="Cupin_8"/>
</dbReference>
<dbReference type="Gene3D" id="2.60.120.650">
    <property type="entry name" value="Cupin"/>
    <property type="match status" value="1"/>
</dbReference>
<organism evidence="18 19">
    <name type="scientific">Trypanosoma theileri</name>
    <dbReference type="NCBI Taxonomy" id="67003"/>
    <lineage>
        <taxon>Eukaryota</taxon>
        <taxon>Discoba</taxon>
        <taxon>Euglenozoa</taxon>
        <taxon>Kinetoplastea</taxon>
        <taxon>Metakinetoplastina</taxon>
        <taxon>Trypanosomatida</taxon>
        <taxon>Trypanosomatidae</taxon>
        <taxon>Trypanosoma</taxon>
    </lineage>
</organism>
<dbReference type="GO" id="GO:0030488">
    <property type="term" value="P:tRNA methylation"/>
    <property type="evidence" value="ECO:0007669"/>
    <property type="project" value="TreeGrafter"/>
</dbReference>
<dbReference type="Gene3D" id="2.120.10.80">
    <property type="entry name" value="Kelch-type beta propeller"/>
    <property type="match status" value="1"/>
</dbReference>